<dbReference type="PRINTS" id="PR00633">
    <property type="entry name" value="RCCNDNSATION"/>
</dbReference>
<evidence type="ECO:0000313" key="7">
    <source>
        <dbReference type="Proteomes" id="UP000009168"/>
    </source>
</evidence>
<dbReference type="SUPFAM" id="SSF50985">
    <property type="entry name" value="RCC1/BLIP-II"/>
    <property type="match status" value="3"/>
</dbReference>
<feature type="repeat" description="RCC1" evidence="2">
    <location>
        <begin position="836"/>
        <end position="887"/>
    </location>
</feature>
<dbReference type="InterPro" id="IPR009091">
    <property type="entry name" value="RCC1/BLIP-II"/>
</dbReference>
<feature type="compositionally biased region" description="Polar residues" evidence="4">
    <location>
        <begin position="1201"/>
        <end position="1223"/>
    </location>
</feature>
<feature type="repeat" description="RCC1" evidence="2">
    <location>
        <begin position="25"/>
        <end position="79"/>
    </location>
</feature>
<feature type="compositionally biased region" description="Polar residues" evidence="4">
    <location>
        <begin position="1764"/>
        <end position="1778"/>
    </location>
</feature>
<feature type="repeat" description="RCC1" evidence="2">
    <location>
        <begin position="1129"/>
        <end position="1166"/>
    </location>
</feature>
<feature type="compositionally biased region" description="Low complexity" evidence="4">
    <location>
        <begin position="1190"/>
        <end position="1200"/>
    </location>
</feature>
<dbReference type="Pfam" id="PF00415">
    <property type="entry name" value="RCC1"/>
    <property type="match status" value="1"/>
</dbReference>
<dbReference type="PROSITE" id="PS50012">
    <property type="entry name" value="RCC1_3"/>
    <property type="match status" value="9"/>
</dbReference>
<dbReference type="RefSeq" id="XP_001008263.2">
    <property type="nucleotide sequence ID" value="XM_001008263.2"/>
</dbReference>
<feature type="compositionally biased region" description="Acidic residues" evidence="4">
    <location>
        <begin position="1230"/>
        <end position="1240"/>
    </location>
</feature>
<keyword evidence="1" id="KW-0677">Repeat</keyword>
<feature type="coiled-coil region" evidence="3">
    <location>
        <begin position="922"/>
        <end position="949"/>
    </location>
</feature>
<dbReference type="OrthoDB" id="289810at2759"/>
<evidence type="ECO:0000256" key="4">
    <source>
        <dbReference type="SAM" id="MobiDB-lite"/>
    </source>
</evidence>
<keyword evidence="7" id="KW-1185">Reference proteome</keyword>
<dbReference type="HOGENOM" id="CLU_233270_0_0_1"/>
<feature type="region of interest" description="Disordered" evidence="4">
    <location>
        <begin position="1764"/>
        <end position="1803"/>
    </location>
</feature>
<feature type="compositionally biased region" description="Polar residues" evidence="4">
    <location>
        <begin position="1254"/>
        <end position="1271"/>
    </location>
</feature>
<feature type="repeat" description="RCC1" evidence="2">
    <location>
        <begin position="287"/>
        <end position="338"/>
    </location>
</feature>
<feature type="region of interest" description="Disordered" evidence="4">
    <location>
        <begin position="2235"/>
        <end position="2256"/>
    </location>
</feature>
<dbReference type="InParanoid" id="Q22RV4"/>
<dbReference type="eggNOG" id="KOG1426">
    <property type="taxonomic scope" value="Eukaryota"/>
</dbReference>
<feature type="region of interest" description="Disordered" evidence="4">
    <location>
        <begin position="702"/>
        <end position="744"/>
    </location>
</feature>
<evidence type="ECO:0000256" key="3">
    <source>
        <dbReference type="SAM" id="Coils"/>
    </source>
</evidence>
<feature type="region of interest" description="Disordered" evidence="4">
    <location>
        <begin position="1254"/>
        <end position="1302"/>
    </location>
</feature>
<evidence type="ECO:0000259" key="5">
    <source>
        <dbReference type="Pfam" id="PF25390"/>
    </source>
</evidence>
<dbReference type="InterPro" id="IPR058923">
    <property type="entry name" value="RCC1-like_dom"/>
</dbReference>
<sequence>MNSRKTQYDKIAASLNNSAAIDKNGEVYVWGLAKTGILGDNITTNQYQPTCMNIKGLNSQYKAVHISMGLNHIAVIVNYAILDLIDFNNIPPSSIQSILDAHSKQMAQLDLDVLKYFQSQLKQQRFIERKQMEDFFRQKKFPLEKDQNQQLSSVGFSVSQVQEFYDFFCMKDPTLFNLVEYFYQTNKTKIKGQKLIVWGISDSGRLGLRKETLEIKQKNKVRRRGQKQQENTSESEQEDDDQFQKNENAQSFVRSYVNKTEINEEIKDGIKHVSCGHHHTLVITDQGTIFYFGMGTQGQLGNENFVNVYEPTELLVWPKRKFIQVACGSSHSMALTDNGQIFTWGKNTRGQLGQGHRNDQLKPTMIIIEVMATSICSGDQHSAFISDEKELYTWGNGQYFRLGHGVTTDELYPKKVVVLEDVYVTHVSCGMTHTLAITNEGFVYAWGDGMSGKLGVQENNKSLHLPTRVGMNEVKFRKKVYYQVSAGGLHSMALTDQGILYSWGSSKGGVLGIGFQRDNKDCYSLPQKIRTVAKIQSKNPKQIQFFSIKKFLKEQRILEQQKIKDIQQENDDDNDAAMQKGDESLSFMGQGAVDQADYEINFIEEVYPLKLIFDNLSKALIQDNNEKDTHKKIIFIVASANNSFFISDIGQIHACGSPKKGLLIMDPKNEKLIIRKKKLVLAQKDFEGTQVGVQSIGGDNSSVGYSRSNMPRAPSISQRKQSSIKSNTLGSVQQKNQKKNKQQPEQNYSLIFDFPFLIPYFKNKIIFMSCSYTHAIAISHKGVAYSWGSNKYYQLGLGYMCKYNHIPQKIQGALETKRIIMSTCSDRFSALLTDKGEIWTFGTSDSGVLGHDEKNYYVVSEPKMINDIPPMIFLASGPQGMMAITEQKRQIYAWGNNLYGQLGIQITNNNMNMNQFGPDIDIDDSQDEIKQKEKKIDLDEQNKKITKNQIIYKPQKVKIENDRKIQIRQIGMGMFHSVAIDDLGHLYSCGLRKFSGLAESLSKEGLSGFDDTFIYLKKDHMLNHQFQQVSVSEYHTLALTQDQTGEFNNVVFGWGLCNLGNLCLKDQKEIQQAMKDMKYQMKDFDLNEPLKEMFTLPINLTQINKFKDCDNIVYISAGLMHNLAMNKNGKVFSWGSFQNGRLGISTTNLNLPPDQFFTTEPQIVSVLFDETKDENEMDFHANSNYEPSQKKSTQSKMKSQAASYTMSKQKTMAKNSGIAQSHGQQQQQQGEEEEDENDDDYQEFNDAEIDILEQSSFGSDSSKDVFSSDTNIKADEDSQNNSMNSDMQNSIDQDLSQMPDFNEDDEVNQTIDQINLYSKLPQNHKRQDEIQKKIWKEEDSCLEENLIKQDKDLEDLAKQIIFKSLKLIYENEKNILQAESKIESIIQTQIKNQANQKQLELLDKLYFNIPAFVIKNIQLYETIFSLLYYHPCYILNLLKTNSLTIFHLKSLINVLFKNPIDVGPSNFTLITLTIETFKHEYKLGSIHINDIKNIQQSSLFWHLYTLLFERQKTTVEYFKKLVQNTIGQDICVQIYMAARLQLNKENPKQLTNLLDYLQGTQKEIQLKSQLLLRTIQPLMSQIANDFQDFSNANQQIFTEELIFVHNKIVNFAKKYSLKKHAQIIRKEKFQEKENDIQKKDENQFFIDRQIQKKLQYLELSLDNKLNNFIFLISYGFMIYMIENLEQFGIEIEANYLPILKSPNNIKVIAELLERFITKSSIKINNKSFDDINQYLLERKEIKKQTKKKTNENFDTKRINLAKQTTNQKLKGGSDTEQSSNDEDSINSPEDNGNFFQETQDESQDDDLNLDAIIDKLQKSLYHESDYELSVSQIQSQVEQSSSLKTHFLQVSLGTLFQMHNIYSQNHSNSDLFVITKDKVEKAQINEEFKKFDPIYIIFSYLQFESINVEDFQTEILERKVNLKLSSDLNYFSYQILKITDFYKCQDCKAILPIHYLPSNQQLIIKKIKTDMREQWKCSKGHLNSLKNYMCTEFTCDEFIEEDAIKNFRVIKYYNVSKEYNASFYKNKEQNKLNQPDGMDYEDDELTKKEILTLIYKILKNCDPLKEGENEYQFFEKFSKKPRLRENPDLKNSVIQLLEELKKGLQIYDDEEIDYQNQSDHNFDKMRNNQDQDELESQGTDDDREKENKKQIMWNEKFKYYKDMLGKVIDNRRVHSQKQRLVKKALTHADALLLENIAKLQDIVIKKQKTLAILINSLIPESVKQNLKYQQKLQELEEGPKGKDQKQEKGNKQSDTDFKKPDSFAYYTTQKLFKKKALISICFSQQNQQIIEIEKSIKFYIFCNNEGSFEILIVYAKEEFLDNFTSYNRHLYPNRMLLHKIYISVAQYREMKRLEYTKTNITFSTDTIKVTFDMNKLVRILSKKEGKIFQLV</sequence>
<feature type="compositionally biased region" description="Acidic residues" evidence="4">
    <location>
        <begin position="2130"/>
        <end position="2139"/>
    </location>
</feature>
<feature type="domain" description="RCC1-like" evidence="5">
    <location>
        <begin position="193"/>
        <end position="532"/>
    </location>
</feature>
<name>Q22RV4_TETTS</name>
<dbReference type="InterPro" id="IPR000408">
    <property type="entry name" value="Reg_chr_condens"/>
</dbReference>
<accession>Q22RV4</accession>
<evidence type="ECO:0000256" key="2">
    <source>
        <dbReference type="PROSITE-ProRule" id="PRU00235"/>
    </source>
</evidence>
<organism evidence="6 7">
    <name type="scientific">Tetrahymena thermophila (strain SB210)</name>
    <dbReference type="NCBI Taxonomy" id="312017"/>
    <lineage>
        <taxon>Eukaryota</taxon>
        <taxon>Sar</taxon>
        <taxon>Alveolata</taxon>
        <taxon>Ciliophora</taxon>
        <taxon>Intramacronucleata</taxon>
        <taxon>Oligohymenophorea</taxon>
        <taxon>Hymenostomatida</taxon>
        <taxon>Tetrahymenina</taxon>
        <taxon>Tetrahymenidae</taxon>
        <taxon>Tetrahymena</taxon>
    </lineage>
</organism>
<feature type="compositionally biased region" description="Low complexity" evidence="4">
    <location>
        <begin position="1279"/>
        <end position="1290"/>
    </location>
</feature>
<evidence type="ECO:0000256" key="1">
    <source>
        <dbReference type="ARBA" id="ARBA00022737"/>
    </source>
</evidence>
<dbReference type="EMBL" id="GG662845">
    <property type="protein sequence ID" value="EAR88018.2"/>
    <property type="molecule type" value="Genomic_DNA"/>
</dbReference>
<feature type="repeat" description="RCC1" evidence="2">
    <location>
        <begin position="782"/>
        <end position="835"/>
    </location>
</feature>
<gene>
    <name evidence="6" type="ORF">TTHERM_00011840</name>
</gene>
<dbReference type="PANTHER" id="PTHR22872">
    <property type="entry name" value="BTK-BINDING PROTEIN-RELATED"/>
    <property type="match status" value="1"/>
</dbReference>
<dbReference type="Gene3D" id="2.130.10.30">
    <property type="entry name" value="Regulator of chromosome condensation 1/beta-lactamase-inhibitor protein II"/>
    <property type="match status" value="5"/>
</dbReference>
<feature type="repeat" description="RCC1" evidence="2">
    <location>
        <begin position="889"/>
        <end position="983"/>
    </location>
</feature>
<feature type="compositionally biased region" description="Low complexity" evidence="4">
    <location>
        <begin position="715"/>
        <end position="726"/>
    </location>
</feature>
<feature type="compositionally biased region" description="Polar residues" evidence="4">
    <location>
        <begin position="1785"/>
        <end position="1797"/>
    </location>
</feature>
<dbReference type="PROSITE" id="PS00626">
    <property type="entry name" value="RCC1_2"/>
    <property type="match status" value="4"/>
</dbReference>
<feature type="repeat" description="RCC1" evidence="2">
    <location>
        <begin position="339"/>
        <end position="388"/>
    </location>
</feature>
<protein>
    <submittedName>
        <fullName evidence="6">Chromosome condensation regulator RCC1 repeat protein</fullName>
    </submittedName>
</protein>
<reference evidence="7" key="1">
    <citation type="journal article" date="2006" name="PLoS Biol.">
        <title>Macronuclear genome sequence of the ciliate Tetrahymena thermophila, a model eukaryote.</title>
        <authorList>
            <person name="Eisen J.A."/>
            <person name="Coyne R.S."/>
            <person name="Wu M."/>
            <person name="Wu D."/>
            <person name="Thiagarajan M."/>
            <person name="Wortman J.R."/>
            <person name="Badger J.H."/>
            <person name="Ren Q."/>
            <person name="Amedeo P."/>
            <person name="Jones K.M."/>
            <person name="Tallon L.J."/>
            <person name="Delcher A.L."/>
            <person name="Salzberg S.L."/>
            <person name="Silva J.C."/>
            <person name="Haas B.J."/>
            <person name="Majoros W.H."/>
            <person name="Farzad M."/>
            <person name="Carlton J.M."/>
            <person name="Smith R.K. Jr."/>
            <person name="Garg J."/>
            <person name="Pearlman R.E."/>
            <person name="Karrer K.M."/>
            <person name="Sun L."/>
            <person name="Manning G."/>
            <person name="Elde N.C."/>
            <person name="Turkewitz A.P."/>
            <person name="Asai D.J."/>
            <person name="Wilkes D.E."/>
            <person name="Wang Y."/>
            <person name="Cai H."/>
            <person name="Collins K."/>
            <person name="Stewart B.A."/>
            <person name="Lee S.R."/>
            <person name="Wilamowska K."/>
            <person name="Weinberg Z."/>
            <person name="Ruzzo W.L."/>
            <person name="Wloga D."/>
            <person name="Gaertig J."/>
            <person name="Frankel J."/>
            <person name="Tsao C.-C."/>
            <person name="Gorovsky M.A."/>
            <person name="Keeling P.J."/>
            <person name="Waller R.F."/>
            <person name="Patron N.J."/>
            <person name="Cherry J.M."/>
            <person name="Stover N.A."/>
            <person name="Krieger C.J."/>
            <person name="del Toro C."/>
            <person name="Ryder H.F."/>
            <person name="Williamson S.C."/>
            <person name="Barbeau R.A."/>
            <person name="Hamilton E.P."/>
            <person name="Orias E."/>
        </authorList>
    </citation>
    <scope>NUCLEOTIDE SEQUENCE [LARGE SCALE GENOMIC DNA]</scope>
    <source>
        <strain evidence="7">SB210</strain>
    </source>
</reference>
<dbReference type="Proteomes" id="UP000009168">
    <property type="component" value="Unassembled WGS sequence"/>
</dbReference>
<feature type="region of interest" description="Disordered" evidence="4">
    <location>
        <begin position="219"/>
        <end position="245"/>
    </location>
</feature>
<feature type="repeat" description="RCC1" evidence="2">
    <location>
        <begin position="441"/>
        <end position="497"/>
    </location>
</feature>
<evidence type="ECO:0000313" key="6">
    <source>
        <dbReference type="EMBL" id="EAR88018.2"/>
    </source>
</evidence>
<dbReference type="Pfam" id="PF25390">
    <property type="entry name" value="WD40_RLD"/>
    <property type="match status" value="2"/>
</dbReference>
<feature type="repeat" description="RCC1" evidence="2">
    <location>
        <begin position="389"/>
        <end position="440"/>
    </location>
</feature>
<keyword evidence="3" id="KW-0175">Coiled coil</keyword>
<feature type="region of interest" description="Disordered" evidence="4">
    <location>
        <begin position="2120"/>
        <end position="2148"/>
    </location>
</feature>
<dbReference type="InterPro" id="IPR051625">
    <property type="entry name" value="Signaling_Regulatory_Domain"/>
</dbReference>
<dbReference type="GeneID" id="7846066"/>
<dbReference type="KEGG" id="tet:TTHERM_00011840"/>
<dbReference type="STRING" id="312017.Q22RV4"/>
<proteinExistence type="predicted"/>
<feature type="compositionally biased region" description="Basic and acidic residues" evidence="4">
    <location>
        <begin position="2120"/>
        <end position="2129"/>
    </location>
</feature>
<feature type="domain" description="RCC1-like" evidence="5">
    <location>
        <begin position="755"/>
        <end position="1148"/>
    </location>
</feature>
<feature type="region of interest" description="Disordered" evidence="4">
    <location>
        <begin position="1180"/>
        <end position="1240"/>
    </location>
</feature>